<proteinExistence type="predicted"/>
<organism evidence="2 3">
    <name type="scientific">Microthlaspi erraticum</name>
    <dbReference type="NCBI Taxonomy" id="1685480"/>
    <lineage>
        <taxon>Eukaryota</taxon>
        <taxon>Viridiplantae</taxon>
        <taxon>Streptophyta</taxon>
        <taxon>Embryophyta</taxon>
        <taxon>Tracheophyta</taxon>
        <taxon>Spermatophyta</taxon>
        <taxon>Magnoliopsida</taxon>
        <taxon>eudicotyledons</taxon>
        <taxon>Gunneridae</taxon>
        <taxon>Pentapetalae</taxon>
        <taxon>rosids</taxon>
        <taxon>malvids</taxon>
        <taxon>Brassicales</taxon>
        <taxon>Brassicaceae</taxon>
        <taxon>Coluteocarpeae</taxon>
        <taxon>Microthlaspi</taxon>
    </lineage>
</organism>
<comment type="caution">
    <text evidence="2">The sequence shown here is derived from an EMBL/GenBank/DDBJ whole genome shotgun (WGS) entry which is preliminary data.</text>
</comment>
<evidence type="ECO:0000313" key="3">
    <source>
        <dbReference type="Proteomes" id="UP000467841"/>
    </source>
</evidence>
<reference evidence="2" key="1">
    <citation type="submission" date="2020-01" db="EMBL/GenBank/DDBJ databases">
        <authorList>
            <person name="Mishra B."/>
        </authorList>
    </citation>
    <scope>NUCLEOTIDE SEQUENCE [LARGE SCALE GENOMIC DNA]</scope>
</reference>
<gene>
    <name evidence="2" type="ORF">MERR_LOCUS631</name>
</gene>
<feature type="compositionally biased region" description="Basic and acidic residues" evidence="1">
    <location>
        <begin position="76"/>
        <end position="88"/>
    </location>
</feature>
<dbReference type="AlphaFoldDB" id="A0A6D2HFC8"/>
<evidence type="ECO:0000313" key="2">
    <source>
        <dbReference type="EMBL" id="CAA7013397.1"/>
    </source>
</evidence>
<accession>A0A6D2HFC8</accession>
<dbReference type="Proteomes" id="UP000467841">
    <property type="component" value="Unassembled WGS sequence"/>
</dbReference>
<evidence type="ECO:0000256" key="1">
    <source>
        <dbReference type="SAM" id="MobiDB-lite"/>
    </source>
</evidence>
<protein>
    <submittedName>
        <fullName evidence="2">Uncharacterized protein</fullName>
    </submittedName>
</protein>
<feature type="region of interest" description="Disordered" evidence="1">
    <location>
        <begin position="64"/>
        <end position="88"/>
    </location>
</feature>
<dbReference type="EMBL" id="CACVBM020000044">
    <property type="protein sequence ID" value="CAA7013397.1"/>
    <property type="molecule type" value="Genomic_DNA"/>
</dbReference>
<keyword evidence="3" id="KW-1185">Reference proteome</keyword>
<sequence length="126" mass="14845">MLGTVVQWWLTYYRLKFGRRNRERKWRNEPSETDEDSIVVAEIISDDSIFDSQSLINNRMRFRRNLSPPESGSGSWRERGEAEEKKTTVEIIRVDPDKTGSHLHARFPLLPQPLLLLTILRLLPNR</sequence>
<name>A0A6D2HFC8_9BRAS</name>